<name>A0A2N8P439_STRNR</name>
<evidence type="ECO:0000313" key="2">
    <source>
        <dbReference type="EMBL" id="PNE35788.1"/>
    </source>
</evidence>
<gene>
    <name evidence="2" type="ORF">AOB60_43170</name>
</gene>
<feature type="region of interest" description="Disordered" evidence="1">
    <location>
        <begin position="46"/>
        <end position="67"/>
    </location>
</feature>
<organism evidence="2 3">
    <name type="scientific">Streptomyces noursei</name>
    <name type="common">Streptomyces albulus</name>
    <dbReference type="NCBI Taxonomy" id="1971"/>
    <lineage>
        <taxon>Bacteria</taxon>
        <taxon>Bacillati</taxon>
        <taxon>Actinomycetota</taxon>
        <taxon>Actinomycetes</taxon>
        <taxon>Kitasatosporales</taxon>
        <taxon>Streptomycetaceae</taxon>
        <taxon>Streptomyces</taxon>
    </lineage>
</organism>
<evidence type="ECO:0000256" key="1">
    <source>
        <dbReference type="SAM" id="MobiDB-lite"/>
    </source>
</evidence>
<sequence length="67" mass="7524">MGDLTTRPITVRLLPAEYERLQQALGLPAETPHVVTMRTAVSRLTGIPLEQLNRPHGRPRKDRAPTE</sequence>
<reference evidence="3" key="1">
    <citation type="submission" date="2015-09" db="EMBL/GenBank/DDBJ databases">
        <authorList>
            <person name="Graham D.E."/>
            <person name="Mahan K.M."/>
            <person name="Klingeman D.M."/>
            <person name="Fida T."/>
            <person name="Giannone R.J."/>
            <person name="Hettich R.L."/>
            <person name="Parry R.J."/>
            <person name="Spain J.C."/>
        </authorList>
    </citation>
    <scope>NUCLEOTIDE SEQUENCE [LARGE SCALE GENOMIC DNA]</scope>
    <source>
        <strain evidence="3">JCM 4701</strain>
    </source>
</reference>
<dbReference type="EMBL" id="LJSN01000007">
    <property type="protein sequence ID" value="PNE35788.1"/>
    <property type="molecule type" value="Genomic_DNA"/>
</dbReference>
<evidence type="ECO:0000313" key="3">
    <source>
        <dbReference type="Proteomes" id="UP000236047"/>
    </source>
</evidence>
<comment type="caution">
    <text evidence="2">The sequence shown here is derived from an EMBL/GenBank/DDBJ whole genome shotgun (WGS) entry which is preliminary data.</text>
</comment>
<proteinExistence type="predicted"/>
<dbReference type="Proteomes" id="UP000236047">
    <property type="component" value="Unassembled WGS sequence"/>
</dbReference>
<accession>A0A2N8P439</accession>
<keyword evidence="3" id="KW-1185">Reference proteome</keyword>
<protein>
    <submittedName>
        <fullName evidence="2">Uncharacterized protein</fullName>
    </submittedName>
</protein>
<dbReference type="AlphaFoldDB" id="A0A2N8P439"/>
<dbReference type="RefSeq" id="WP_102927063.1">
    <property type="nucleotide sequence ID" value="NZ_LJSN01000007.1"/>
</dbReference>